<dbReference type="InterPro" id="IPR036034">
    <property type="entry name" value="PDZ_sf"/>
</dbReference>
<proteinExistence type="predicted"/>
<feature type="domain" description="PDZ" evidence="1">
    <location>
        <begin position="133"/>
        <end position="211"/>
    </location>
</feature>
<reference evidence="3" key="1">
    <citation type="submission" date="2025-08" db="UniProtKB">
        <authorList>
            <consortium name="RefSeq"/>
        </authorList>
    </citation>
    <scope>IDENTIFICATION</scope>
</reference>
<sequence length="224" mass="25172">MLSTLGFSKMLRTFHKTKSNSFLDSKVNLEHVKGKRNKLFEEDFICRVRERQDKRFIPPCNESIVPFPDILQLQKSLSMPNLTKDSSLVENYKKNDGKFINSICSSEILNCLQIKQFRSFGAQTDCNLVPTEKVIVEKKSADCVGLDFGTAGIYIKNVDADEVFFKQGCLVAGDEVISINGNSVIGLNTFEVFSIYIKSSLDVFLEVRKGAFLSKGVVFKNSVL</sequence>
<dbReference type="Gene3D" id="2.30.42.10">
    <property type="match status" value="1"/>
</dbReference>
<dbReference type="GeneID" id="105844115"/>
<gene>
    <name evidence="3" type="primary">LOC105844115</name>
</gene>
<evidence type="ECO:0000313" key="3">
    <source>
        <dbReference type="RefSeq" id="XP_065661427.1"/>
    </source>
</evidence>
<evidence type="ECO:0000313" key="2">
    <source>
        <dbReference type="Proteomes" id="UP001652625"/>
    </source>
</evidence>
<name>A0ABM4CI63_HYDVU</name>
<dbReference type="RefSeq" id="XP_065661427.1">
    <property type="nucleotide sequence ID" value="XM_065805355.1"/>
</dbReference>
<dbReference type="Proteomes" id="UP001652625">
    <property type="component" value="Chromosome 09"/>
</dbReference>
<accession>A0ABM4CI63</accession>
<organism evidence="2 3">
    <name type="scientific">Hydra vulgaris</name>
    <name type="common">Hydra</name>
    <name type="synonym">Hydra attenuata</name>
    <dbReference type="NCBI Taxonomy" id="6087"/>
    <lineage>
        <taxon>Eukaryota</taxon>
        <taxon>Metazoa</taxon>
        <taxon>Cnidaria</taxon>
        <taxon>Hydrozoa</taxon>
        <taxon>Hydroidolina</taxon>
        <taxon>Anthoathecata</taxon>
        <taxon>Aplanulata</taxon>
        <taxon>Hydridae</taxon>
        <taxon>Hydra</taxon>
    </lineage>
</organism>
<keyword evidence="2" id="KW-1185">Reference proteome</keyword>
<dbReference type="PROSITE" id="PS50106">
    <property type="entry name" value="PDZ"/>
    <property type="match status" value="1"/>
</dbReference>
<dbReference type="SUPFAM" id="SSF50156">
    <property type="entry name" value="PDZ domain-like"/>
    <property type="match status" value="1"/>
</dbReference>
<protein>
    <submittedName>
        <fullName evidence="3">Uncharacterized protein LOC105844115 isoform X4</fullName>
    </submittedName>
</protein>
<dbReference type="InterPro" id="IPR001478">
    <property type="entry name" value="PDZ"/>
</dbReference>
<evidence type="ECO:0000259" key="1">
    <source>
        <dbReference type="PROSITE" id="PS50106"/>
    </source>
</evidence>